<gene>
    <name evidence="1" type="ORF">PGLA1383_LOCUS23589</name>
</gene>
<dbReference type="AlphaFoldDB" id="A0A813EZS1"/>
<feature type="non-terminal residue" evidence="1">
    <location>
        <position position="304"/>
    </location>
</feature>
<keyword evidence="2" id="KW-1185">Reference proteome</keyword>
<dbReference type="OrthoDB" id="409738at2759"/>
<reference evidence="1" key="1">
    <citation type="submission" date="2021-02" db="EMBL/GenBank/DDBJ databases">
        <authorList>
            <person name="Dougan E. K."/>
            <person name="Rhodes N."/>
            <person name="Thang M."/>
            <person name="Chan C."/>
        </authorList>
    </citation>
    <scope>NUCLEOTIDE SEQUENCE</scope>
</reference>
<evidence type="ECO:0000313" key="2">
    <source>
        <dbReference type="Proteomes" id="UP000654075"/>
    </source>
</evidence>
<protein>
    <submittedName>
        <fullName evidence="1">Uncharacterized protein</fullName>
    </submittedName>
</protein>
<sequence length="304" mass="33240">DWGSPSSASASMTSLKQALDAERLAWQFTRQETCSWQAGDQAPASPASWGGLPASTLEKCRQEVQKKGGLETLIPARQNWCWESLKLLSCPAGESTGLPWEQSKATLEDTLRTPLGNRFHPLADASLCNEPEQGSRRWTDFERQSARSWFFRNVRVYVLAIQSSVSTLAVVNTTAGLADLGIAVTRVPGFDLSRTGDLEEATREGAFKPQSSDEELVLEEGIAATSRLSRSASHFRALNLAQKTVRPLALLLEDGVQVVDDFELKVWSLVREEAPCDWDVISLSTTCPVGRCVSPHLARVGPGL</sequence>
<comment type="caution">
    <text evidence="1">The sequence shown here is derived from an EMBL/GenBank/DDBJ whole genome shotgun (WGS) entry which is preliminary data.</text>
</comment>
<dbReference type="Proteomes" id="UP000654075">
    <property type="component" value="Unassembled WGS sequence"/>
</dbReference>
<dbReference type="EMBL" id="CAJNNV010017898">
    <property type="protein sequence ID" value="CAE8605476.1"/>
    <property type="molecule type" value="Genomic_DNA"/>
</dbReference>
<evidence type="ECO:0000313" key="1">
    <source>
        <dbReference type="EMBL" id="CAE8605476.1"/>
    </source>
</evidence>
<accession>A0A813EZS1</accession>
<proteinExistence type="predicted"/>
<name>A0A813EZS1_POLGL</name>
<feature type="non-terminal residue" evidence="1">
    <location>
        <position position="1"/>
    </location>
</feature>
<organism evidence="1 2">
    <name type="scientific">Polarella glacialis</name>
    <name type="common">Dinoflagellate</name>
    <dbReference type="NCBI Taxonomy" id="89957"/>
    <lineage>
        <taxon>Eukaryota</taxon>
        <taxon>Sar</taxon>
        <taxon>Alveolata</taxon>
        <taxon>Dinophyceae</taxon>
        <taxon>Suessiales</taxon>
        <taxon>Suessiaceae</taxon>
        <taxon>Polarella</taxon>
    </lineage>
</organism>